<protein>
    <recommendedName>
        <fullName evidence="4">Methyltransferase</fullName>
    </recommendedName>
</protein>
<dbReference type="CDD" id="cd02440">
    <property type="entry name" value="AdoMet_MTases"/>
    <property type="match status" value="1"/>
</dbReference>
<evidence type="ECO:0008006" key="4">
    <source>
        <dbReference type="Google" id="ProtNLM"/>
    </source>
</evidence>
<accession>A0ABQ2THS7</accession>
<dbReference type="Proteomes" id="UP000659767">
    <property type="component" value="Unassembled WGS sequence"/>
</dbReference>
<dbReference type="SUPFAM" id="SSF53335">
    <property type="entry name" value="S-adenosyl-L-methionine-dependent methyltransferases"/>
    <property type="match status" value="1"/>
</dbReference>
<feature type="region of interest" description="Disordered" evidence="1">
    <location>
        <begin position="1"/>
        <end position="21"/>
    </location>
</feature>
<keyword evidence="3" id="KW-1185">Reference proteome</keyword>
<comment type="caution">
    <text evidence="2">The sequence shown here is derived from an EMBL/GenBank/DDBJ whole genome shotgun (WGS) entry which is preliminary data.</text>
</comment>
<dbReference type="InterPro" id="IPR006764">
    <property type="entry name" value="SAM_dep_MeTrfase_SAV2177_type"/>
</dbReference>
<dbReference type="Gene3D" id="3.40.50.150">
    <property type="entry name" value="Vaccinia Virus protein VP39"/>
    <property type="match status" value="1"/>
</dbReference>
<reference evidence="3" key="1">
    <citation type="journal article" date="2019" name="Int. J. Syst. Evol. Microbiol.">
        <title>The Global Catalogue of Microorganisms (GCM) 10K type strain sequencing project: providing services to taxonomists for standard genome sequencing and annotation.</title>
        <authorList>
            <consortium name="The Broad Institute Genomics Platform"/>
            <consortium name="The Broad Institute Genome Sequencing Center for Infectious Disease"/>
            <person name="Wu L."/>
            <person name="Ma J."/>
        </authorList>
    </citation>
    <scope>NUCLEOTIDE SEQUENCE [LARGE SCALE GENOMIC DNA]</scope>
    <source>
        <strain evidence="3">JCM 4350</strain>
    </source>
</reference>
<proteinExistence type="predicted"/>
<dbReference type="PIRSF" id="PIRSF017393">
    <property type="entry name" value="MTase_SAV2177"/>
    <property type="match status" value="1"/>
</dbReference>
<gene>
    <name evidence="2" type="ORF">GCM10010253_48440</name>
</gene>
<sequence length="267" mass="29230">MYLEFGMTAQAPHPPIDTSKPHSARVYDALLGGKDNYPVDQQVAELLPVEAKVGARQQRSFMNRATAWLAGEGVTQFLDIGTGIPTEPNLHQTAQEIRPSARVVYCDNDPIVLRHAEALLVSRPEGVTDYVHADVREPAIILDAARETLDFDRPIALSLLGLLHFLPDSEDPIGIVRTFTDAMAPGSYVVLSHGASDVNEEIGQRSEDEYQKGGIQLALRSREEFARFFEGLEIAAPGLVKAPEWFNGTPAPTQEFSGIYVAVARVP</sequence>
<evidence type="ECO:0000313" key="3">
    <source>
        <dbReference type="Proteomes" id="UP000659767"/>
    </source>
</evidence>
<dbReference type="EMBL" id="BMSZ01000014">
    <property type="protein sequence ID" value="GGS67802.1"/>
    <property type="molecule type" value="Genomic_DNA"/>
</dbReference>
<name>A0ABQ2THS7_STRBA</name>
<dbReference type="InterPro" id="IPR029063">
    <property type="entry name" value="SAM-dependent_MTases_sf"/>
</dbReference>
<evidence type="ECO:0000313" key="2">
    <source>
        <dbReference type="EMBL" id="GGS67802.1"/>
    </source>
</evidence>
<dbReference type="Pfam" id="PF04672">
    <property type="entry name" value="Methyltransf_19"/>
    <property type="match status" value="1"/>
</dbReference>
<organism evidence="2 3">
    <name type="scientific">Streptomyces badius</name>
    <dbReference type="NCBI Taxonomy" id="1941"/>
    <lineage>
        <taxon>Bacteria</taxon>
        <taxon>Bacillati</taxon>
        <taxon>Actinomycetota</taxon>
        <taxon>Actinomycetes</taxon>
        <taxon>Kitasatosporales</taxon>
        <taxon>Streptomycetaceae</taxon>
        <taxon>Streptomyces</taxon>
    </lineage>
</organism>
<evidence type="ECO:0000256" key="1">
    <source>
        <dbReference type="SAM" id="MobiDB-lite"/>
    </source>
</evidence>